<proteinExistence type="inferred from homology"/>
<gene>
    <name evidence="6" type="ORF">PTTG_09114</name>
</gene>
<evidence type="ECO:0000313" key="6">
    <source>
        <dbReference type="EMBL" id="OAV86878.1"/>
    </source>
</evidence>
<dbReference type="AlphaFoldDB" id="A0A180G2R5"/>
<evidence type="ECO:0000256" key="1">
    <source>
        <dbReference type="ARBA" id="ARBA00005775"/>
    </source>
</evidence>
<keyword evidence="8" id="KW-1185">Reference proteome</keyword>
<reference evidence="6" key="1">
    <citation type="submission" date="2009-11" db="EMBL/GenBank/DDBJ databases">
        <authorList>
            <consortium name="The Broad Institute Genome Sequencing Platform"/>
            <person name="Ward D."/>
            <person name="Feldgarden M."/>
            <person name="Earl A."/>
            <person name="Young S.K."/>
            <person name="Zeng Q."/>
            <person name="Koehrsen M."/>
            <person name="Alvarado L."/>
            <person name="Berlin A."/>
            <person name="Bochicchio J."/>
            <person name="Borenstein D."/>
            <person name="Chapman S.B."/>
            <person name="Chen Z."/>
            <person name="Engels R."/>
            <person name="Freedman E."/>
            <person name="Gellesch M."/>
            <person name="Goldberg J."/>
            <person name="Griggs A."/>
            <person name="Gujja S."/>
            <person name="Heilman E."/>
            <person name="Heiman D."/>
            <person name="Hepburn T."/>
            <person name="Howarth C."/>
            <person name="Jen D."/>
            <person name="Larson L."/>
            <person name="Lewis B."/>
            <person name="Mehta T."/>
            <person name="Park D."/>
            <person name="Pearson M."/>
            <person name="Roberts A."/>
            <person name="Saif S."/>
            <person name="Shea T."/>
            <person name="Shenoy N."/>
            <person name="Sisk P."/>
            <person name="Stolte C."/>
            <person name="Sykes S."/>
            <person name="Thomson T."/>
            <person name="Walk T."/>
            <person name="White J."/>
            <person name="Yandava C."/>
            <person name="Izard J."/>
            <person name="Baranova O.V."/>
            <person name="Blanton J.M."/>
            <person name="Tanner A.C."/>
            <person name="Dewhirst F.E."/>
            <person name="Haas B."/>
            <person name="Nusbaum C."/>
            <person name="Birren B."/>
        </authorList>
    </citation>
    <scope>NUCLEOTIDE SEQUENCE [LARGE SCALE GENOMIC DNA]</scope>
    <source>
        <strain evidence="6">1-1 BBBD Race 1</strain>
    </source>
</reference>
<dbReference type="Gene3D" id="1.25.40.180">
    <property type="match status" value="1"/>
</dbReference>
<reference evidence="7 8" key="3">
    <citation type="journal article" date="2017" name="G3 (Bethesda)">
        <title>Comparative analysis highlights variable genome content of wheat rusts and divergence of the mating loci.</title>
        <authorList>
            <person name="Cuomo C.A."/>
            <person name="Bakkeren G."/>
            <person name="Khalil H.B."/>
            <person name="Panwar V."/>
            <person name="Joly D."/>
            <person name="Linning R."/>
            <person name="Sakthikumar S."/>
            <person name="Song X."/>
            <person name="Adiconis X."/>
            <person name="Fan L."/>
            <person name="Goldberg J.M."/>
            <person name="Levin J.Z."/>
            <person name="Young S."/>
            <person name="Zeng Q."/>
            <person name="Anikster Y."/>
            <person name="Bruce M."/>
            <person name="Wang M."/>
            <person name="Yin C."/>
            <person name="McCallum B."/>
            <person name="Szabo L.J."/>
            <person name="Hulbert S."/>
            <person name="Chen X."/>
            <person name="Fellers J.P."/>
        </authorList>
    </citation>
    <scope>NUCLEOTIDE SEQUENCE</scope>
    <source>
        <strain evidence="7">isolate 1-1 / race 1 (BBBD)</strain>
        <strain evidence="8">Isolate 1-1 / race 1 (BBBD)</strain>
    </source>
</reference>
<dbReference type="Pfam" id="PF02854">
    <property type="entry name" value="MIF4G"/>
    <property type="match status" value="1"/>
</dbReference>
<organism evidence="6">
    <name type="scientific">Puccinia triticina (isolate 1-1 / race 1 (BBBD))</name>
    <name type="common">Brown leaf rust fungus</name>
    <dbReference type="NCBI Taxonomy" id="630390"/>
    <lineage>
        <taxon>Eukaryota</taxon>
        <taxon>Fungi</taxon>
        <taxon>Dikarya</taxon>
        <taxon>Basidiomycota</taxon>
        <taxon>Pucciniomycotina</taxon>
        <taxon>Pucciniomycetes</taxon>
        <taxon>Pucciniales</taxon>
        <taxon>Pucciniaceae</taxon>
        <taxon>Puccinia</taxon>
    </lineage>
</organism>
<protein>
    <submittedName>
        <fullName evidence="7">MIF4G domain-containing protein</fullName>
    </submittedName>
</protein>
<reference evidence="7" key="4">
    <citation type="submission" date="2025-05" db="UniProtKB">
        <authorList>
            <consortium name="EnsemblFungi"/>
        </authorList>
    </citation>
    <scope>IDENTIFICATION</scope>
    <source>
        <strain evidence="7">isolate 1-1 / race 1 (BBBD)</strain>
    </source>
</reference>
<comment type="similarity">
    <text evidence="1">Belongs to the eukaryotic initiation factor 4G family.</text>
</comment>
<dbReference type="InterPro" id="IPR016024">
    <property type="entry name" value="ARM-type_fold"/>
</dbReference>
<feature type="domain" description="MIF4G" evidence="5">
    <location>
        <begin position="110"/>
        <end position="229"/>
    </location>
</feature>
<feature type="region of interest" description="Disordered" evidence="4">
    <location>
        <begin position="1"/>
        <end position="69"/>
    </location>
</feature>
<evidence type="ECO:0000256" key="3">
    <source>
        <dbReference type="ARBA" id="ARBA00022917"/>
    </source>
</evidence>
<accession>A0A180G2R5</accession>
<feature type="compositionally biased region" description="Low complexity" evidence="4">
    <location>
        <begin position="58"/>
        <end position="68"/>
    </location>
</feature>
<evidence type="ECO:0000256" key="4">
    <source>
        <dbReference type="SAM" id="MobiDB-lite"/>
    </source>
</evidence>
<evidence type="ECO:0000313" key="7">
    <source>
        <dbReference type="EnsemblFungi" id="PTTG_09114-t43_1-p1"/>
    </source>
</evidence>
<dbReference type="EnsemblFungi" id="PTTG_09114-t43_1">
    <property type="protein sequence ID" value="PTTG_09114-t43_1-p1"/>
    <property type="gene ID" value="PTTG_09114"/>
</dbReference>
<sequence length="249" mass="27307">MGAMPIGMGIMLPGRPTGQMSRSPSTNALPGIMSNGARDTSRRSGRGSRRDGAPSHPPSSSANNPNLNRGMSMQQMFQVEAVQPLQPSANSWAATRATFLEENSPELVNRKVKALLNKLTLDKFESISDQVIAWANKSEKEHDGRILRQVIALIFEKATDEAHWSDMYAKLCRKLMEKLSPGVKDESPVDVTGNKVHGGQLFRKYLLNRCQEDYERGWSKRDELAAAAAGKAADDAVKQAANEKSRAEA</sequence>
<reference evidence="6" key="2">
    <citation type="submission" date="2016-05" db="EMBL/GenBank/DDBJ databases">
        <title>Comparative analysis highlights variable genome content of wheat rusts and divergence of the mating loci.</title>
        <authorList>
            <person name="Cuomo C.A."/>
            <person name="Bakkeren G."/>
            <person name="Szabo L."/>
            <person name="Khalil H."/>
            <person name="Joly D."/>
            <person name="Goldberg J."/>
            <person name="Young S."/>
            <person name="Zeng Q."/>
            <person name="Fellers J."/>
        </authorList>
    </citation>
    <scope>NUCLEOTIDE SEQUENCE [LARGE SCALE GENOMIC DNA]</scope>
    <source>
        <strain evidence="6">1-1 BBBD Race 1</strain>
    </source>
</reference>
<dbReference type="GO" id="GO:0003743">
    <property type="term" value="F:translation initiation factor activity"/>
    <property type="evidence" value="ECO:0007669"/>
    <property type="project" value="UniProtKB-KW"/>
</dbReference>
<feature type="compositionally biased region" description="Polar residues" evidence="4">
    <location>
        <begin position="18"/>
        <end position="28"/>
    </location>
</feature>
<dbReference type="GO" id="GO:0003729">
    <property type="term" value="F:mRNA binding"/>
    <property type="evidence" value="ECO:0007669"/>
    <property type="project" value="TreeGrafter"/>
</dbReference>
<keyword evidence="2" id="KW-0396">Initiation factor</keyword>
<evidence type="ECO:0000256" key="2">
    <source>
        <dbReference type="ARBA" id="ARBA00022540"/>
    </source>
</evidence>
<dbReference type="OrthoDB" id="514777at2759"/>
<dbReference type="PANTHER" id="PTHR23253">
    <property type="entry name" value="EUKARYOTIC TRANSLATION INITIATION FACTOR 4 GAMMA"/>
    <property type="match status" value="1"/>
</dbReference>
<dbReference type="Proteomes" id="UP000005240">
    <property type="component" value="Unassembled WGS sequence"/>
</dbReference>
<evidence type="ECO:0000259" key="5">
    <source>
        <dbReference type="Pfam" id="PF02854"/>
    </source>
</evidence>
<dbReference type="SUPFAM" id="SSF48371">
    <property type="entry name" value="ARM repeat"/>
    <property type="match status" value="1"/>
</dbReference>
<dbReference type="PANTHER" id="PTHR23253:SF9">
    <property type="entry name" value="EUKARYOTIC TRANSLATION INITIATION FACTOR 4 GAMMA 2"/>
    <property type="match status" value="1"/>
</dbReference>
<dbReference type="InterPro" id="IPR003890">
    <property type="entry name" value="MIF4G-like_typ-3"/>
</dbReference>
<evidence type="ECO:0000313" key="8">
    <source>
        <dbReference type="Proteomes" id="UP000005240"/>
    </source>
</evidence>
<name>A0A180G2R5_PUCT1</name>
<dbReference type="GO" id="GO:0016281">
    <property type="term" value="C:eukaryotic translation initiation factor 4F complex"/>
    <property type="evidence" value="ECO:0007669"/>
    <property type="project" value="TreeGrafter"/>
</dbReference>
<dbReference type="EMBL" id="ADAS02000747">
    <property type="protein sequence ID" value="OAV86878.1"/>
    <property type="molecule type" value="Genomic_DNA"/>
</dbReference>
<keyword evidence="3" id="KW-0648">Protein biosynthesis</keyword>
<dbReference type="VEuPathDB" id="FungiDB:PTTG_09114"/>